<organism evidence="1 2">
    <name type="scientific">Phytophthora fragariaefolia</name>
    <dbReference type="NCBI Taxonomy" id="1490495"/>
    <lineage>
        <taxon>Eukaryota</taxon>
        <taxon>Sar</taxon>
        <taxon>Stramenopiles</taxon>
        <taxon>Oomycota</taxon>
        <taxon>Peronosporomycetes</taxon>
        <taxon>Peronosporales</taxon>
        <taxon>Peronosporaceae</taxon>
        <taxon>Phytophthora</taxon>
    </lineage>
</organism>
<dbReference type="InterPro" id="IPR012348">
    <property type="entry name" value="RNR-like"/>
</dbReference>
<dbReference type="GO" id="GO:0016491">
    <property type="term" value="F:oxidoreductase activity"/>
    <property type="evidence" value="ECO:0007669"/>
    <property type="project" value="InterPro"/>
</dbReference>
<gene>
    <name evidence="1" type="ORF">Pfra01_000037600</name>
</gene>
<dbReference type="EMBL" id="BSXT01000031">
    <property type="protein sequence ID" value="GMF15299.1"/>
    <property type="molecule type" value="Genomic_DNA"/>
</dbReference>
<dbReference type="Proteomes" id="UP001165121">
    <property type="component" value="Unassembled WGS sequence"/>
</dbReference>
<reference evidence="1" key="1">
    <citation type="submission" date="2023-04" db="EMBL/GenBank/DDBJ databases">
        <title>Phytophthora fragariaefolia NBRC 109709.</title>
        <authorList>
            <person name="Ichikawa N."/>
            <person name="Sato H."/>
            <person name="Tonouchi N."/>
        </authorList>
    </citation>
    <scope>NUCLEOTIDE SEQUENCE</scope>
    <source>
        <strain evidence="1">NBRC 109709</strain>
    </source>
</reference>
<protein>
    <submittedName>
        <fullName evidence="1">Unnamed protein product</fullName>
    </submittedName>
</protein>
<proteinExistence type="predicted"/>
<dbReference type="OrthoDB" id="10248373at2759"/>
<accession>A0A9W6WT80</accession>
<sequence>MKLREMVAKLVKGFISVSSERDTADKSPEQELSLQFEVGFGKGMSDNQDEQQLQPTLEMSEYNRKGLSDELQSEPFLGENSNRFVLFPIHVWQMYKKAEASFGTTEELGLVHDLKDGAILTTIASSSSTCWASSRRATVS</sequence>
<comment type="caution">
    <text evidence="1">The sequence shown here is derived from an EMBL/GenBank/DDBJ whole genome shotgun (WGS) entry which is preliminary data.</text>
</comment>
<keyword evidence="2" id="KW-1185">Reference proteome</keyword>
<name>A0A9W6WT80_9STRA</name>
<evidence type="ECO:0000313" key="2">
    <source>
        <dbReference type="Proteomes" id="UP001165121"/>
    </source>
</evidence>
<dbReference type="AlphaFoldDB" id="A0A9W6WT80"/>
<dbReference type="Gene3D" id="1.10.620.20">
    <property type="entry name" value="Ribonucleotide Reductase, subunit A"/>
    <property type="match status" value="1"/>
</dbReference>
<evidence type="ECO:0000313" key="1">
    <source>
        <dbReference type="EMBL" id="GMF15299.1"/>
    </source>
</evidence>